<sequence length="1044" mass="113409">MSNCTIFSTRQLRRTTLALSLGLGLGLVGTGAIAQQASGSIFGQVTGQHGGTVSIRNVNTGFERSIPVDSAGRYRITSLPIGTYTVTLQDNGQAVSTRENVLVNIAGGVEVSFGSAAGAKNLEGVSVVASALPSIDVSSVDTKTVFTASELAKLPMGRDLSSVALLAPSVINNSSYTAAPSFGGSAASENAYYINGYAVTNPLTALGFSTLPFDAIEQEQVLTGGYGAEFGRSTGGVINIITKRGTNEWKAGVFTYWSPERLRANPINQRYPNTGAYPATDGTLYAYRNKNQYSVVDYGAYVSGPLIKDRLFVYATGEITKRNGTSVSNAISTPTIANGWNEYSYKMPRWNAKIDWNINDSNILELTGVSDKTQYFSDLSRFNYNGYTHDDVQAGGLYTKDGGELYIGKYTGYITDSLTVSALYGEQTIQHVNTPWHYDPTCPRISGNTTAINQMPGITYYPACQFATTVLPLGAKDETHGWRLDVEYRISDHSLHVGADYQQAHSITGDEYAGGYVWVFQQTANKNNPINAGLGVGAPATGGNSGLGVPGPTPNKGYFTRRQYYTHFADVKVDQSSQFIEDRWQLNDNMLLVLGLRNEQFTNYTGDGVPFVSQRNQLAPRLGFSWDVFGDSSLKVFANAGRYHLAPPNNVAVRGAAASLYTQEYFTYTGTDPRTGAPTGLTPIAVDKSKGHVCPGPGNAVSSNLECGTAPDPRTVAAKGMKSHFQDEYILGMEQQLTPALNWGAKLTYRNLRSAIDDTCTQALGGACFLFNPGVANTFLEEQADGSFKEVTYSNAQLGMPKLKRQYYALDLFTTYKNDNWYGKLMYTFSRSYGDTEGQLASDLDTGSGGQADVSQTQDWDLPQLMVGSNGRLPNDRTHQIKAFGYYQITPEWRVGASAYITSGRPKTCTSFYPTPDAGLYTGAYYHYCGTPGTITLSPTLPNGQPNLAYQPPSPDYGLSPRGSKGSTPWVYTVNLNVAYTPEWANKQLTLQADVLNVFNQQVPQAYNPQYATDTVTRSQFYGQELGFTAPRSVRLSARYDFSL</sequence>
<evidence type="ECO:0000313" key="9">
    <source>
        <dbReference type="EMBL" id="MEY2181647.1"/>
    </source>
</evidence>
<proteinExistence type="predicted"/>
<feature type="domain" description="TonB-dependent transporter Oar-like beta-barrel" evidence="8">
    <location>
        <begin position="613"/>
        <end position="1010"/>
    </location>
</feature>
<keyword evidence="5" id="KW-0472">Membrane</keyword>
<name>A0ABV4AMX0_9GAMM</name>
<protein>
    <submittedName>
        <fullName evidence="9">Carboxypeptidase regulatory-like domain-containing protein</fullName>
    </submittedName>
</protein>
<dbReference type="Proteomes" id="UP001562159">
    <property type="component" value="Unassembled WGS sequence"/>
</dbReference>
<evidence type="ECO:0000256" key="1">
    <source>
        <dbReference type="ARBA" id="ARBA00004571"/>
    </source>
</evidence>
<accession>A0ABV4AMX0</accession>
<dbReference type="InterPro" id="IPR013784">
    <property type="entry name" value="Carb-bd-like_fold"/>
</dbReference>
<feature type="domain" description="TonB-dependent receptor plug" evidence="7">
    <location>
        <begin position="142"/>
        <end position="237"/>
    </location>
</feature>
<gene>
    <name evidence="9" type="ORF">AB7878_04400</name>
</gene>
<keyword evidence="4" id="KW-0812">Transmembrane</keyword>
<evidence type="ECO:0000259" key="8">
    <source>
        <dbReference type="Pfam" id="PF25183"/>
    </source>
</evidence>
<dbReference type="SUPFAM" id="SSF49452">
    <property type="entry name" value="Starch-binding domain-like"/>
    <property type="match status" value="1"/>
</dbReference>
<dbReference type="Gene3D" id="2.60.40.1120">
    <property type="entry name" value="Carboxypeptidase-like, regulatory domain"/>
    <property type="match status" value="1"/>
</dbReference>
<dbReference type="Pfam" id="PF13620">
    <property type="entry name" value="CarboxypepD_reg"/>
    <property type="match status" value="1"/>
</dbReference>
<dbReference type="PANTHER" id="PTHR30069:SF46">
    <property type="entry name" value="OAR PROTEIN"/>
    <property type="match status" value="1"/>
</dbReference>
<keyword evidence="2" id="KW-0813">Transport</keyword>
<evidence type="ECO:0000256" key="3">
    <source>
        <dbReference type="ARBA" id="ARBA00022452"/>
    </source>
</evidence>
<dbReference type="InterPro" id="IPR012910">
    <property type="entry name" value="Plug_dom"/>
</dbReference>
<dbReference type="Gene3D" id="2.170.130.10">
    <property type="entry name" value="TonB-dependent receptor, plug domain"/>
    <property type="match status" value="1"/>
</dbReference>
<evidence type="ECO:0000259" key="7">
    <source>
        <dbReference type="Pfam" id="PF07715"/>
    </source>
</evidence>
<keyword evidence="3" id="KW-1134">Transmembrane beta strand</keyword>
<evidence type="ECO:0000256" key="4">
    <source>
        <dbReference type="ARBA" id="ARBA00022692"/>
    </source>
</evidence>
<feature type="domain" description="TonB-dependent transporter Oar-like beta-barrel" evidence="8">
    <location>
        <begin position="346"/>
        <end position="605"/>
    </location>
</feature>
<evidence type="ECO:0000256" key="6">
    <source>
        <dbReference type="ARBA" id="ARBA00023237"/>
    </source>
</evidence>
<reference evidence="9 10" key="1">
    <citation type="submission" date="2024-07" db="EMBL/GenBank/DDBJ databases">
        <title>Molecular mechanisms and environmental adaptations of flagellar loss and biofilm growth of Rhodanobacter under environmental stress.</title>
        <authorList>
            <person name="Chen M."/>
        </authorList>
    </citation>
    <scope>NUCLEOTIDE SEQUENCE [LARGE SCALE GENOMIC DNA]</scope>
    <source>
        <strain evidence="9 10">RS22</strain>
    </source>
</reference>
<comment type="caution">
    <text evidence="9">The sequence shown here is derived from an EMBL/GenBank/DDBJ whole genome shotgun (WGS) entry which is preliminary data.</text>
</comment>
<evidence type="ECO:0000256" key="2">
    <source>
        <dbReference type="ARBA" id="ARBA00022448"/>
    </source>
</evidence>
<dbReference type="InterPro" id="IPR036942">
    <property type="entry name" value="Beta-barrel_TonB_sf"/>
</dbReference>
<organism evidence="9 10">
    <name type="scientific">Rhodanobacter humi</name>
    <dbReference type="NCBI Taxonomy" id="1888173"/>
    <lineage>
        <taxon>Bacteria</taxon>
        <taxon>Pseudomonadati</taxon>
        <taxon>Pseudomonadota</taxon>
        <taxon>Gammaproteobacteria</taxon>
        <taxon>Lysobacterales</taxon>
        <taxon>Rhodanobacteraceae</taxon>
        <taxon>Rhodanobacter</taxon>
    </lineage>
</organism>
<dbReference type="InterPro" id="IPR057601">
    <property type="entry name" value="Oar-like_b-barrel"/>
</dbReference>
<dbReference type="InterPro" id="IPR037066">
    <property type="entry name" value="Plug_dom_sf"/>
</dbReference>
<evidence type="ECO:0000313" key="10">
    <source>
        <dbReference type="Proteomes" id="UP001562159"/>
    </source>
</evidence>
<dbReference type="InterPro" id="IPR039426">
    <property type="entry name" value="TonB-dep_rcpt-like"/>
</dbReference>
<dbReference type="SUPFAM" id="SSF56935">
    <property type="entry name" value="Porins"/>
    <property type="match status" value="1"/>
</dbReference>
<dbReference type="PANTHER" id="PTHR30069">
    <property type="entry name" value="TONB-DEPENDENT OUTER MEMBRANE RECEPTOR"/>
    <property type="match status" value="1"/>
</dbReference>
<evidence type="ECO:0000256" key="5">
    <source>
        <dbReference type="ARBA" id="ARBA00023136"/>
    </source>
</evidence>
<keyword evidence="6" id="KW-0998">Cell outer membrane</keyword>
<dbReference type="Gene3D" id="2.40.170.20">
    <property type="entry name" value="TonB-dependent receptor, beta-barrel domain"/>
    <property type="match status" value="1"/>
</dbReference>
<comment type="subcellular location">
    <subcellularLocation>
        <location evidence="1">Cell outer membrane</location>
        <topology evidence="1">Multi-pass membrane protein</topology>
    </subcellularLocation>
</comment>
<dbReference type="Pfam" id="PF25183">
    <property type="entry name" value="OMP_b-brl_4"/>
    <property type="match status" value="2"/>
</dbReference>
<dbReference type="Pfam" id="PF07715">
    <property type="entry name" value="Plug"/>
    <property type="match status" value="1"/>
</dbReference>
<keyword evidence="10" id="KW-1185">Reference proteome</keyword>
<dbReference type="EMBL" id="JBGBPY010000001">
    <property type="protein sequence ID" value="MEY2181647.1"/>
    <property type="molecule type" value="Genomic_DNA"/>
</dbReference>